<dbReference type="Gene3D" id="1.10.1740.10">
    <property type="match status" value="1"/>
</dbReference>
<dbReference type="InterPro" id="IPR036388">
    <property type="entry name" value="WH-like_DNA-bd_sf"/>
</dbReference>
<gene>
    <name evidence="9" type="ORF">NBH00_12650</name>
</gene>
<dbReference type="EMBL" id="CP098502">
    <property type="protein sequence ID" value="UTI67027.1"/>
    <property type="molecule type" value="Genomic_DNA"/>
</dbReference>
<evidence type="ECO:0000313" key="10">
    <source>
        <dbReference type="Proteomes" id="UP001056035"/>
    </source>
</evidence>
<dbReference type="PANTHER" id="PTHR43133:SF8">
    <property type="entry name" value="RNA POLYMERASE SIGMA FACTOR HI_1459-RELATED"/>
    <property type="match status" value="1"/>
</dbReference>
<organism evidence="9 10">
    <name type="scientific">Paraconexibacter antarcticus</name>
    <dbReference type="NCBI Taxonomy" id="2949664"/>
    <lineage>
        <taxon>Bacteria</taxon>
        <taxon>Bacillati</taxon>
        <taxon>Actinomycetota</taxon>
        <taxon>Thermoleophilia</taxon>
        <taxon>Solirubrobacterales</taxon>
        <taxon>Paraconexibacteraceae</taxon>
        <taxon>Paraconexibacter</taxon>
    </lineage>
</organism>
<dbReference type="CDD" id="cd06171">
    <property type="entry name" value="Sigma70_r4"/>
    <property type="match status" value="1"/>
</dbReference>
<dbReference type="InterPro" id="IPR013324">
    <property type="entry name" value="RNA_pol_sigma_r3/r4-like"/>
</dbReference>
<keyword evidence="2" id="KW-0805">Transcription regulation</keyword>
<evidence type="ECO:0000259" key="8">
    <source>
        <dbReference type="Pfam" id="PF08281"/>
    </source>
</evidence>
<comment type="similarity">
    <text evidence="1">Belongs to the sigma-70 factor family. ECF subfamily.</text>
</comment>
<dbReference type="InterPro" id="IPR013325">
    <property type="entry name" value="RNA_pol_sigma_r2"/>
</dbReference>
<dbReference type="Pfam" id="PF08281">
    <property type="entry name" value="Sigma70_r4_2"/>
    <property type="match status" value="1"/>
</dbReference>
<sequence>MPAATPTPVPFQRFLDAHRDLVWRYLAGMVGAVDADDCFQETFLAALRAYPELRPGSNERAWVLTIAHRKALDHLRGRGRRAVPTDTVPDVPHHDPPPGEDAIWVRVRALPPKQRAALTLRYAGDLTHAEVALALGTSEEAARRSAHEGLKTLRAQEAAR</sequence>
<evidence type="ECO:0000256" key="4">
    <source>
        <dbReference type="ARBA" id="ARBA00023125"/>
    </source>
</evidence>
<dbReference type="SUPFAM" id="SSF88659">
    <property type="entry name" value="Sigma3 and sigma4 domains of RNA polymerase sigma factors"/>
    <property type="match status" value="1"/>
</dbReference>
<dbReference type="Gene3D" id="1.10.10.10">
    <property type="entry name" value="Winged helix-like DNA-binding domain superfamily/Winged helix DNA-binding domain"/>
    <property type="match status" value="1"/>
</dbReference>
<evidence type="ECO:0000256" key="3">
    <source>
        <dbReference type="ARBA" id="ARBA00023082"/>
    </source>
</evidence>
<feature type="region of interest" description="Disordered" evidence="6">
    <location>
        <begin position="139"/>
        <end position="160"/>
    </location>
</feature>
<name>A0ABY5E1Q2_9ACTN</name>
<reference evidence="9 10" key="1">
    <citation type="submission" date="2022-06" db="EMBL/GenBank/DDBJ databases">
        <title>Paraconexibacter antarcticus.</title>
        <authorList>
            <person name="Kim C.S."/>
        </authorList>
    </citation>
    <scope>NUCLEOTIDE SEQUENCE [LARGE SCALE GENOMIC DNA]</scope>
    <source>
        <strain evidence="9 10">02-257</strain>
    </source>
</reference>
<keyword evidence="5" id="KW-0804">Transcription</keyword>
<keyword evidence="10" id="KW-1185">Reference proteome</keyword>
<proteinExistence type="inferred from homology"/>
<evidence type="ECO:0000256" key="6">
    <source>
        <dbReference type="SAM" id="MobiDB-lite"/>
    </source>
</evidence>
<feature type="domain" description="RNA polymerase sigma factor 70 region 4 type 2" evidence="8">
    <location>
        <begin position="102"/>
        <end position="153"/>
    </location>
</feature>
<dbReference type="SUPFAM" id="SSF88946">
    <property type="entry name" value="Sigma2 domain of RNA polymerase sigma factors"/>
    <property type="match status" value="1"/>
</dbReference>
<dbReference type="NCBIfam" id="TIGR02937">
    <property type="entry name" value="sigma70-ECF"/>
    <property type="match status" value="1"/>
</dbReference>
<dbReference type="InterPro" id="IPR007627">
    <property type="entry name" value="RNA_pol_sigma70_r2"/>
</dbReference>
<evidence type="ECO:0000256" key="5">
    <source>
        <dbReference type="ARBA" id="ARBA00023163"/>
    </source>
</evidence>
<dbReference type="Pfam" id="PF04542">
    <property type="entry name" value="Sigma70_r2"/>
    <property type="match status" value="1"/>
</dbReference>
<keyword evidence="4" id="KW-0238">DNA-binding</keyword>
<accession>A0ABY5E1Q2</accession>
<keyword evidence="3" id="KW-0731">Sigma factor</keyword>
<protein>
    <submittedName>
        <fullName evidence="9">RNA polymerase sigma factor</fullName>
    </submittedName>
</protein>
<dbReference type="InterPro" id="IPR014284">
    <property type="entry name" value="RNA_pol_sigma-70_dom"/>
</dbReference>
<evidence type="ECO:0000259" key="7">
    <source>
        <dbReference type="Pfam" id="PF04542"/>
    </source>
</evidence>
<dbReference type="RefSeq" id="WP_254573679.1">
    <property type="nucleotide sequence ID" value="NZ_CP098502.1"/>
</dbReference>
<evidence type="ECO:0000256" key="2">
    <source>
        <dbReference type="ARBA" id="ARBA00023015"/>
    </source>
</evidence>
<dbReference type="InterPro" id="IPR013249">
    <property type="entry name" value="RNA_pol_sigma70_r4_t2"/>
</dbReference>
<feature type="compositionally biased region" description="Basic and acidic residues" evidence="6">
    <location>
        <begin position="140"/>
        <end position="151"/>
    </location>
</feature>
<dbReference type="InterPro" id="IPR039425">
    <property type="entry name" value="RNA_pol_sigma-70-like"/>
</dbReference>
<evidence type="ECO:0000313" key="9">
    <source>
        <dbReference type="EMBL" id="UTI67027.1"/>
    </source>
</evidence>
<feature type="domain" description="RNA polymerase sigma-70 region 2" evidence="7">
    <location>
        <begin position="16"/>
        <end position="81"/>
    </location>
</feature>
<dbReference type="Proteomes" id="UP001056035">
    <property type="component" value="Chromosome"/>
</dbReference>
<dbReference type="PANTHER" id="PTHR43133">
    <property type="entry name" value="RNA POLYMERASE ECF-TYPE SIGMA FACTO"/>
    <property type="match status" value="1"/>
</dbReference>
<evidence type="ECO:0000256" key="1">
    <source>
        <dbReference type="ARBA" id="ARBA00010641"/>
    </source>
</evidence>